<keyword evidence="3" id="KW-1185">Reference proteome</keyword>
<name>A0ABT5AFE0_9CYAN</name>
<proteinExistence type="predicted"/>
<feature type="coiled-coil region" evidence="1">
    <location>
        <begin position="121"/>
        <end position="155"/>
    </location>
</feature>
<evidence type="ECO:0000313" key="3">
    <source>
        <dbReference type="Proteomes" id="UP001211249"/>
    </source>
</evidence>
<dbReference type="RefSeq" id="WP_271795403.1">
    <property type="nucleotide sequence ID" value="NZ_JAQMUC010000035.1"/>
</dbReference>
<comment type="caution">
    <text evidence="2">The sequence shown here is derived from an EMBL/GenBank/DDBJ whole genome shotgun (WGS) entry which is preliminary data.</text>
</comment>
<sequence>MTEISFKEIKYSDLRKFRQKIWNNRELCLTFPIEELGKLFFNELLNNDILDKYQFQEIRDKYIEHFHGNESQITVPNISTGEIIKVDLPKIPEKEKDFFAYICKQYLGFKKEPRLCLLKYYQNAAEDIREIDQRINEYQNQKDIKNEKNKKSESTENDSDCYTKELIEHYIKVNENAKNEIIRFITSEDIKICAIEESSKSAIFPQNPYTYSYREEYRYQPSRYNQEKLSKIANKFLDISCQKLKELEILHKNGNPEFYEYTYEYISEKNIVAKIKEYIQKNHFLKARENILNPILNFYEQNEFLLFLNLTPLQIEGIFHDYCIGLGVSKELLEKASIGQKLDEIVKKNPNLQDFEYFKFIFPNTRNRVAHGKLVNNLEEAREISCLLVLDLHDVCNRITTDNNIPINLMVDILKKIKDGETSNENLLKLEYGYIKNLDIPDFYNLAEEKQLAKEKCNKDSFFQYLDDTITKSNNIYFIRTIEKIVNSLKKQNIQVSLCSELLININHPDNPKLGKFDLDFIKFCDFCDEECDRYLGVGS</sequence>
<evidence type="ECO:0000256" key="1">
    <source>
        <dbReference type="SAM" id="Coils"/>
    </source>
</evidence>
<keyword evidence="1" id="KW-0175">Coiled coil</keyword>
<organism evidence="2 3">
    <name type="scientific">Dolichospermum planctonicum CS-1226</name>
    <dbReference type="NCBI Taxonomy" id="3021751"/>
    <lineage>
        <taxon>Bacteria</taxon>
        <taxon>Bacillati</taxon>
        <taxon>Cyanobacteriota</taxon>
        <taxon>Cyanophyceae</taxon>
        <taxon>Nostocales</taxon>
        <taxon>Aphanizomenonaceae</taxon>
        <taxon>Dolichospermum</taxon>
        <taxon>Dolichospermum planctonicum</taxon>
    </lineage>
</organism>
<dbReference type="EMBL" id="JAQMUC010000035">
    <property type="protein sequence ID" value="MDB9535468.1"/>
    <property type="molecule type" value="Genomic_DNA"/>
</dbReference>
<dbReference type="Proteomes" id="UP001211249">
    <property type="component" value="Unassembled WGS sequence"/>
</dbReference>
<protein>
    <recommendedName>
        <fullName evidence="4">Apea-like HEPN domain-containing protein</fullName>
    </recommendedName>
</protein>
<reference evidence="2 3" key="1">
    <citation type="submission" date="2023-01" db="EMBL/GenBank/DDBJ databases">
        <title>Genomes from the Australian National Cyanobacteria Reference Collection.</title>
        <authorList>
            <person name="Willis A."/>
            <person name="Lee E.M.F."/>
        </authorList>
    </citation>
    <scope>NUCLEOTIDE SEQUENCE [LARGE SCALE GENOMIC DNA]</scope>
    <source>
        <strain evidence="2 3">CS-1226</strain>
    </source>
</reference>
<evidence type="ECO:0008006" key="4">
    <source>
        <dbReference type="Google" id="ProtNLM"/>
    </source>
</evidence>
<gene>
    <name evidence="2" type="ORF">PN451_06350</name>
</gene>
<evidence type="ECO:0000313" key="2">
    <source>
        <dbReference type="EMBL" id="MDB9535468.1"/>
    </source>
</evidence>
<accession>A0ABT5AFE0</accession>